<dbReference type="RefSeq" id="XP_009496557.1">
    <property type="nucleotide sequence ID" value="XM_009498282.1"/>
</dbReference>
<dbReference type="PROSITE" id="PS00108">
    <property type="entry name" value="PROTEIN_KINASE_ST"/>
    <property type="match status" value="1"/>
</dbReference>
<dbReference type="InterPro" id="IPR000719">
    <property type="entry name" value="Prot_kinase_dom"/>
</dbReference>
<evidence type="ECO:0000313" key="10">
    <source>
        <dbReference type="Proteomes" id="UP000030693"/>
    </source>
</evidence>
<dbReference type="STRING" id="691883.A0A058Z4G1"/>
<keyword evidence="6" id="KW-0067">ATP-binding</keyword>
<dbReference type="Gene3D" id="1.10.510.10">
    <property type="entry name" value="Transferase(Phosphotransferase) domain 1"/>
    <property type="match status" value="1"/>
</dbReference>
<dbReference type="Proteomes" id="UP000030693">
    <property type="component" value="Unassembled WGS sequence"/>
</dbReference>
<feature type="region of interest" description="Disordered" evidence="7">
    <location>
        <begin position="119"/>
        <end position="193"/>
    </location>
</feature>
<dbReference type="GeneID" id="20529131"/>
<dbReference type="PANTHER" id="PTHR24056">
    <property type="entry name" value="CELL DIVISION PROTEIN KINASE"/>
    <property type="match status" value="1"/>
</dbReference>
<dbReference type="GO" id="GO:0005524">
    <property type="term" value="F:ATP binding"/>
    <property type="evidence" value="ECO:0007669"/>
    <property type="project" value="UniProtKB-KW"/>
</dbReference>
<evidence type="ECO:0000256" key="3">
    <source>
        <dbReference type="ARBA" id="ARBA00022679"/>
    </source>
</evidence>
<evidence type="ECO:0000256" key="4">
    <source>
        <dbReference type="ARBA" id="ARBA00022741"/>
    </source>
</evidence>
<accession>A0A058Z4G1</accession>
<keyword evidence="2" id="KW-0723">Serine/threonine-protein kinase</keyword>
<dbReference type="OrthoDB" id="204883at2759"/>
<dbReference type="InterPro" id="IPR008271">
    <property type="entry name" value="Ser/Thr_kinase_AS"/>
</dbReference>
<keyword evidence="5 9" id="KW-0418">Kinase</keyword>
<feature type="region of interest" description="Disordered" evidence="7">
    <location>
        <begin position="243"/>
        <end position="278"/>
    </location>
</feature>
<evidence type="ECO:0000256" key="7">
    <source>
        <dbReference type="SAM" id="MobiDB-lite"/>
    </source>
</evidence>
<dbReference type="Pfam" id="PF00069">
    <property type="entry name" value="Pkinase"/>
    <property type="match status" value="2"/>
</dbReference>
<dbReference type="GO" id="GO:0008024">
    <property type="term" value="C:cyclin/CDK positive transcription elongation factor complex"/>
    <property type="evidence" value="ECO:0007669"/>
    <property type="project" value="TreeGrafter"/>
</dbReference>
<keyword evidence="3" id="KW-0808">Transferase</keyword>
<feature type="domain" description="Protein kinase" evidence="8">
    <location>
        <begin position="1"/>
        <end position="386"/>
    </location>
</feature>
<dbReference type="Gene3D" id="3.30.200.20">
    <property type="entry name" value="Phosphorylase Kinase, domain 1"/>
    <property type="match status" value="1"/>
</dbReference>
<comment type="similarity">
    <text evidence="1">Belongs to the protein kinase superfamily. CMGC Ser/Thr protein kinase family. CDC2/CDKX subfamily.</text>
</comment>
<proteinExistence type="inferred from homology"/>
<evidence type="ECO:0000256" key="5">
    <source>
        <dbReference type="ARBA" id="ARBA00022777"/>
    </source>
</evidence>
<dbReference type="GO" id="GO:0008353">
    <property type="term" value="F:RNA polymerase II CTD heptapeptide repeat kinase activity"/>
    <property type="evidence" value="ECO:0007669"/>
    <property type="project" value="TreeGrafter"/>
</dbReference>
<dbReference type="InterPro" id="IPR050108">
    <property type="entry name" value="CDK"/>
</dbReference>
<dbReference type="GO" id="GO:0032968">
    <property type="term" value="P:positive regulation of transcription elongation by RNA polymerase II"/>
    <property type="evidence" value="ECO:0007669"/>
    <property type="project" value="TreeGrafter"/>
</dbReference>
<feature type="region of interest" description="Disordered" evidence="7">
    <location>
        <begin position="393"/>
        <end position="417"/>
    </location>
</feature>
<organism evidence="9">
    <name type="scientific">Fonticula alba</name>
    <name type="common">Slime mold</name>
    <dbReference type="NCBI Taxonomy" id="691883"/>
    <lineage>
        <taxon>Eukaryota</taxon>
        <taxon>Rotosphaerida</taxon>
        <taxon>Fonticulaceae</taxon>
        <taxon>Fonticula</taxon>
    </lineage>
</organism>
<keyword evidence="4" id="KW-0547">Nucleotide-binding</keyword>
<feature type="compositionally biased region" description="Acidic residues" evidence="7">
    <location>
        <begin position="164"/>
        <end position="175"/>
    </location>
</feature>
<keyword evidence="10" id="KW-1185">Reference proteome</keyword>
<evidence type="ECO:0000256" key="1">
    <source>
        <dbReference type="ARBA" id="ARBA00006485"/>
    </source>
</evidence>
<dbReference type="GO" id="GO:0030332">
    <property type="term" value="F:cyclin binding"/>
    <property type="evidence" value="ECO:0007669"/>
    <property type="project" value="TreeGrafter"/>
</dbReference>
<evidence type="ECO:0000259" key="8">
    <source>
        <dbReference type="PROSITE" id="PS50011"/>
    </source>
</evidence>
<dbReference type="PANTHER" id="PTHR24056:SF546">
    <property type="entry name" value="CYCLIN-DEPENDENT KINASE 12"/>
    <property type="match status" value="1"/>
</dbReference>
<evidence type="ECO:0000256" key="2">
    <source>
        <dbReference type="ARBA" id="ARBA00022527"/>
    </source>
</evidence>
<evidence type="ECO:0000256" key="6">
    <source>
        <dbReference type="ARBA" id="ARBA00022840"/>
    </source>
</evidence>
<dbReference type="eggNOG" id="KOG0660">
    <property type="taxonomic scope" value="Eukaryota"/>
</dbReference>
<evidence type="ECO:0000313" key="9">
    <source>
        <dbReference type="EMBL" id="KCV68986.1"/>
    </source>
</evidence>
<reference evidence="9" key="1">
    <citation type="submission" date="2013-04" db="EMBL/GenBank/DDBJ databases">
        <title>The Genome Sequence of Fonticula alba ATCC 38817.</title>
        <authorList>
            <consortium name="The Broad Institute Genomics Platform"/>
            <person name="Russ C."/>
            <person name="Cuomo C."/>
            <person name="Burger G."/>
            <person name="Gray M.W."/>
            <person name="Holland P.W.H."/>
            <person name="King N."/>
            <person name="Lang F.B.F."/>
            <person name="Roger A.J."/>
            <person name="Ruiz-Trillo I."/>
            <person name="Brown M."/>
            <person name="Walker B."/>
            <person name="Young S."/>
            <person name="Zeng Q."/>
            <person name="Gargeya S."/>
            <person name="Fitzgerald M."/>
            <person name="Haas B."/>
            <person name="Abouelleil A."/>
            <person name="Allen A.W."/>
            <person name="Alvarado L."/>
            <person name="Arachchi H.M."/>
            <person name="Berlin A.M."/>
            <person name="Chapman S.B."/>
            <person name="Gainer-Dewar J."/>
            <person name="Goldberg J."/>
            <person name="Griggs A."/>
            <person name="Gujja S."/>
            <person name="Hansen M."/>
            <person name="Howarth C."/>
            <person name="Imamovic A."/>
            <person name="Ireland A."/>
            <person name="Larimer J."/>
            <person name="McCowan C."/>
            <person name="Murphy C."/>
            <person name="Pearson M."/>
            <person name="Poon T.W."/>
            <person name="Priest M."/>
            <person name="Roberts A."/>
            <person name="Saif S."/>
            <person name="Shea T."/>
            <person name="Sisk P."/>
            <person name="Sykes S."/>
            <person name="Wortman J."/>
            <person name="Nusbaum C."/>
            <person name="Birren B."/>
        </authorList>
    </citation>
    <scope>NUCLEOTIDE SEQUENCE [LARGE SCALE GENOMIC DNA]</scope>
    <source>
        <strain evidence="9">ATCC 38817</strain>
    </source>
</reference>
<dbReference type="SMART" id="SM00220">
    <property type="entry name" value="S_TKc"/>
    <property type="match status" value="1"/>
</dbReference>
<dbReference type="SUPFAM" id="SSF56112">
    <property type="entry name" value="Protein kinase-like (PK-like)"/>
    <property type="match status" value="1"/>
</dbReference>
<gene>
    <name evidence="9" type="ORF">H696_04406</name>
</gene>
<protein>
    <submittedName>
        <fullName evidence="9">CMGC/CDK protein kinase</fullName>
    </submittedName>
</protein>
<feature type="compositionally biased region" description="Basic and acidic residues" evidence="7">
    <location>
        <begin position="256"/>
        <end position="265"/>
    </location>
</feature>
<dbReference type="AlphaFoldDB" id="A0A058Z4G1"/>
<name>A0A058Z4G1_FONAL</name>
<sequence length="417" mass="45423">MEGLPLAAFREIRTLQRIAHENVVHLHEAILQNDTVYLVFEFMPYDLSGILSKVAQGQLLLRETHIRRWARDLLSGVAFLHAAGMMHRDIKSANLLIDAQGRLKLGDLGLSRSFCHAALPGSPPPPNPPALVGTGPSSGPTTRARPNGKRSRGDGAPPAAPTPVDEEEEEGEASEEGAIPDLSPPPAAKRPRCPVSFTSRVVTLGYRPPELLLGCIDYGPEIDLWSVGCVLAEMYFALPEPLRRSADGSRGPGTPEPEHPDRDDAFAAPTTPRDMWSPLPGDRTLPIAQQGVAGPFFRGETELAVLFAIWKRCGVPTAEGWPELRDLPYWGMMPRPRAGDTHPGTLATELSQIGISSVAQELIQALLVPAPARRLTACQALVHPFFRGPIAPQEDMPLPTEEVRYQDLKQSSRRRGP</sequence>
<dbReference type="InterPro" id="IPR011009">
    <property type="entry name" value="Kinase-like_dom_sf"/>
</dbReference>
<dbReference type="PROSITE" id="PS50011">
    <property type="entry name" value="PROTEIN_KINASE_DOM"/>
    <property type="match status" value="1"/>
</dbReference>
<dbReference type="EMBL" id="KB932207">
    <property type="protein sequence ID" value="KCV68986.1"/>
    <property type="molecule type" value="Genomic_DNA"/>
</dbReference>